<dbReference type="AlphaFoldDB" id="A0A0F9VWQ5"/>
<evidence type="ECO:0000313" key="2">
    <source>
        <dbReference type="EMBL" id="KKO08530.1"/>
    </source>
</evidence>
<protein>
    <submittedName>
        <fullName evidence="2">Uncharacterized protein</fullName>
    </submittedName>
</protein>
<feature type="compositionally biased region" description="Basic and acidic residues" evidence="1">
    <location>
        <begin position="295"/>
        <end position="307"/>
    </location>
</feature>
<dbReference type="EMBL" id="LAZR01000009">
    <property type="protein sequence ID" value="KKO08530.1"/>
    <property type="molecule type" value="Genomic_DNA"/>
</dbReference>
<reference evidence="2" key="1">
    <citation type="journal article" date="2015" name="Nature">
        <title>Complex archaea that bridge the gap between prokaryotes and eukaryotes.</title>
        <authorList>
            <person name="Spang A."/>
            <person name="Saw J.H."/>
            <person name="Jorgensen S.L."/>
            <person name="Zaremba-Niedzwiedzka K."/>
            <person name="Martijn J."/>
            <person name="Lind A.E."/>
            <person name="van Eijk R."/>
            <person name="Schleper C."/>
            <person name="Guy L."/>
            <person name="Ettema T.J."/>
        </authorList>
    </citation>
    <scope>NUCLEOTIDE SEQUENCE</scope>
</reference>
<feature type="region of interest" description="Disordered" evidence="1">
    <location>
        <begin position="231"/>
        <end position="267"/>
    </location>
</feature>
<evidence type="ECO:0000256" key="1">
    <source>
        <dbReference type="SAM" id="MobiDB-lite"/>
    </source>
</evidence>
<feature type="region of interest" description="Disordered" evidence="1">
    <location>
        <begin position="281"/>
        <end position="307"/>
    </location>
</feature>
<sequence length="307" mass="34580">MSGKLVFTADDQEMMLEASRREARGFARPQDIKDMLAHIRDGGTAVASMHKFNMGFSLPEGATIEFTGNCEQGTKARLQAEARDRSKLGMVKLRPHQEEMIKAVREMDPEELSKRLAGHGDRRMHPMPEIEIEQSRGRLHRKGQKPVDVVVLGEAHDFDKYHALKAQGQVGKTVKGVEPLPMNEAPMFRSRRQLSHSGERAPLQDLGRVPRRPQGPALYEKELPAYAAKKDRTKYEPVSENDIQQSMGRNLPRRGEPVTVDLSEPAPDIDDAVMMRTNGKAEVLPRPKNPFAEPVKFELNLDDHEPD</sequence>
<accession>A0A0F9VWQ5</accession>
<organism evidence="2">
    <name type="scientific">marine sediment metagenome</name>
    <dbReference type="NCBI Taxonomy" id="412755"/>
    <lineage>
        <taxon>unclassified sequences</taxon>
        <taxon>metagenomes</taxon>
        <taxon>ecological metagenomes</taxon>
    </lineage>
</organism>
<gene>
    <name evidence="2" type="ORF">LCGC14_0044700</name>
</gene>
<name>A0A0F9VWQ5_9ZZZZ</name>
<comment type="caution">
    <text evidence="2">The sequence shown here is derived from an EMBL/GenBank/DDBJ whole genome shotgun (WGS) entry which is preliminary data.</text>
</comment>
<proteinExistence type="predicted"/>